<organism evidence="1 2">
    <name type="scientific">Heterorhabditis bacteriophora</name>
    <name type="common">Entomopathogenic nematode worm</name>
    <dbReference type="NCBI Taxonomy" id="37862"/>
    <lineage>
        <taxon>Eukaryota</taxon>
        <taxon>Metazoa</taxon>
        <taxon>Ecdysozoa</taxon>
        <taxon>Nematoda</taxon>
        <taxon>Chromadorea</taxon>
        <taxon>Rhabditida</taxon>
        <taxon>Rhabditina</taxon>
        <taxon>Rhabditomorpha</taxon>
        <taxon>Strongyloidea</taxon>
        <taxon>Heterorhabditidae</taxon>
        <taxon>Heterorhabditis</taxon>
    </lineage>
</organism>
<evidence type="ECO:0000313" key="1">
    <source>
        <dbReference type="Proteomes" id="UP000095283"/>
    </source>
</evidence>
<proteinExistence type="predicted"/>
<name>A0A1I7WI63_HETBA</name>
<dbReference type="WBParaSite" id="Hba_04695">
    <property type="protein sequence ID" value="Hba_04695"/>
    <property type="gene ID" value="Hba_04695"/>
</dbReference>
<accession>A0A1I7WI63</accession>
<reference evidence="2" key="1">
    <citation type="submission" date="2016-11" db="UniProtKB">
        <authorList>
            <consortium name="WormBaseParasite"/>
        </authorList>
    </citation>
    <scope>IDENTIFICATION</scope>
</reference>
<keyword evidence="1" id="KW-1185">Reference proteome</keyword>
<sequence>MLKKTCIHWTSLQNIRQCILLCFLT</sequence>
<protein>
    <submittedName>
        <fullName evidence="2">Uncharacterized protein</fullName>
    </submittedName>
</protein>
<evidence type="ECO:0000313" key="2">
    <source>
        <dbReference type="WBParaSite" id="Hba_04695"/>
    </source>
</evidence>
<dbReference type="AlphaFoldDB" id="A0A1I7WI63"/>
<dbReference type="Proteomes" id="UP000095283">
    <property type="component" value="Unplaced"/>
</dbReference>